<dbReference type="EMBL" id="JACJII010000001">
    <property type="protein sequence ID" value="MBA9005196.1"/>
    <property type="molecule type" value="Genomic_DNA"/>
</dbReference>
<keyword evidence="3" id="KW-1185">Reference proteome</keyword>
<organism evidence="2 3">
    <name type="scientific">Thermomonospora cellulosilytica</name>
    <dbReference type="NCBI Taxonomy" id="1411118"/>
    <lineage>
        <taxon>Bacteria</taxon>
        <taxon>Bacillati</taxon>
        <taxon>Actinomycetota</taxon>
        <taxon>Actinomycetes</taxon>
        <taxon>Streptosporangiales</taxon>
        <taxon>Thermomonosporaceae</taxon>
        <taxon>Thermomonospora</taxon>
    </lineage>
</organism>
<accession>A0A7W3N0B3</accession>
<evidence type="ECO:0000313" key="2">
    <source>
        <dbReference type="EMBL" id="MBA9005196.1"/>
    </source>
</evidence>
<protein>
    <recommendedName>
        <fullName evidence="4">DUF3592 domain-containing protein</fullName>
    </recommendedName>
</protein>
<name>A0A7W3N0B3_9ACTN</name>
<dbReference type="AlphaFoldDB" id="A0A7W3N0B3"/>
<keyword evidence="1" id="KW-1133">Transmembrane helix</keyword>
<feature type="transmembrane region" description="Helical" evidence="1">
    <location>
        <begin position="7"/>
        <end position="33"/>
    </location>
</feature>
<evidence type="ECO:0000256" key="1">
    <source>
        <dbReference type="SAM" id="Phobius"/>
    </source>
</evidence>
<feature type="transmembrane region" description="Helical" evidence="1">
    <location>
        <begin position="116"/>
        <end position="138"/>
    </location>
</feature>
<evidence type="ECO:0000313" key="3">
    <source>
        <dbReference type="Proteomes" id="UP000539313"/>
    </source>
</evidence>
<proteinExistence type="predicted"/>
<dbReference type="Proteomes" id="UP000539313">
    <property type="component" value="Unassembled WGS sequence"/>
</dbReference>
<evidence type="ECO:0008006" key="4">
    <source>
        <dbReference type="Google" id="ProtNLM"/>
    </source>
</evidence>
<reference evidence="2 3" key="1">
    <citation type="submission" date="2020-08" db="EMBL/GenBank/DDBJ databases">
        <title>Sequencing the genomes of 1000 actinobacteria strains.</title>
        <authorList>
            <person name="Klenk H.-P."/>
        </authorList>
    </citation>
    <scope>NUCLEOTIDE SEQUENCE [LARGE SCALE GENOMIC DNA]</scope>
    <source>
        <strain evidence="2 3">DSM 45823</strain>
    </source>
</reference>
<keyword evidence="1" id="KW-0812">Transmembrane</keyword>
<comment type="caution">
    <text evidence="2">The sequence shown here is derived from an EMBL/GenBank/DDBJ whole genome shotgun (WGS) entry which is preliminary data.</text>
</comment>
<dbReference type="RefSeq" id="WP_182706425.1">
    <property type="nucleotide sequence ID" value="NZ_JACJII010000001.1"/>
</dbReference>
<sequence length="149" mass="16050">MSSSPPYAVFAVGRLVVGVVCLGCAIFLGYVVIPDYAPAVRAQRGSGQKGVFVAERLDCSRRCVWYGRFHADSGQTVRRNVWLEGAGRDDLAAGRPTRALDTGARHYVYTPEGDPYWLGLIGGTLLGLAGLLCGCHLLRAGANTLRRRP</sequence>
<keyword evidence="1" id="KW-0472">Membrane</keyword>
<gene>
    <name evidence="2" type="ORF">HNR21_004078</name>
</gene>